<dbReference type="AlphaFoldDB" id="A0A212JZN7"/>
<keyword evidence="1" id="KW-0808">Transferase</keyword>
<evidence type="ECO:0000313" key="1">
    <source>
        <dbReference type="EMBL" id="SBW04934.1"/>
    </source>
</evidence>
<reference evidence="1" key="1">
    <citation type="submission" date="2016-04" db="EMBL/GenBank/DDBJ databases">
        <authorList>
            <person name="Evans L.H."/>
            <person name="Alamgir A."/>
            <person name="Owens N."/>
            <person name="Weber N.D."/>
            <person name="Virtaneva K."/>
            <person name="Barbian K."/>
            <person name="Babar A."/>
            <person name="Rosenke K."/>
        </authorList>
    </citation>
    <scope>NUCLEOTIDE SEQUENCE</scope>
    <source>
        <strain evidence="1">86</strain>
    </source>
</reference>
<sequence length="212" mass="22525">MRHLDELIPLSRRALSSALALAKEAYGTSVAPVAPGAPIAPIAVDATAGNGHDTLFLAAAIGEKGRVWAFDVQEAALAATRKRLEAENPDLLSRVSLVRAGHETAATALPAGTAGHLWAVTFNLGYLPGSDRRIVTKAATTLEALDFFASALAVGGVISVHAYLGHDGGEDEGGAVERRFAALPWETWRVAEYTFRNKQRNRETLFLAEKLA</sequence>
<organism evidence="1">
    <name type="scientific">uncultured delta proteobacterium</name>
    <dbReference type="NCBI Taxonomy" id="34034"/>
    <lineage>
        <taxon>Bacteria</taxon>
        <taxon>Deltaproteobacteria</taxon>
        <taxon>environmental samples</taxon>
    </lineage>
</organism>
<dbReference type="Pfam" id="PF06962">
    <property type="entry name" value="rRNA_methylase"/>
    <property type="match status" value="1"/>
</dbReference>
<protein>
    <submittedName>
        <fullName evidence="1">Putative rRNA methylase YtqB</fullName>
        <ecNumber evidence="1">2.1.1.-</ecNumber>
    </submittedName>
</protein>
<dbReference type="InterPro" id="IPR010719">
    <property type="entry name" value="MnmM_MeTrfase"/>
</dbReference>
<keyword evidence="1" id="KW-0489">Methyltransferase</keyword>
<dbReference type="PANTHER" id="PTHR35276">
    <property type="entry name" value="S-ADENOSYL-L-METHIONINE-DEPENDENT METHYLTRANSFERASES SUPERFAMILY PROTEIN"/>
    <property type="match status" value="1"/>
</dbReference>
<gene>
    <name evidence="1" type="primary">ytqB</name>
    <name evidence="1" type="ORF">KL86DPRO_20400</name>
</gene>
<dbReference type="Gene3D" id="3.40.50.150">
    <property type="entry name" value="Vaccinia Virus protein VP39"/>
    <property type="match status" value="1"/>
</dbReference>
<dbReference type="GO" id="GO:0008168">
    <property type="term" value="F:methyltransferase activity"/>
    <property type="evidence" value="ECO:0007669"/>
    <property type="project" value="UniProtKB-KW"/>
</dbReference>
<dbReference type="EC" id="2.1.1.-" evidence="1"/>
<dbReference type="PANTHER" id="PTHR35276:SF1">
    <property type="entry name" value="TRNA (MNM(5)S(2)U34)-METHYLTRANSFERASE, CHLOROPLASTIC"/>
    <property type="match status" value="1"/>
</dbReference>
<dbReference type="InterPro" id="IPR029063">
    <property type="entry name" value="SAM-dependent_MTases_sf"/>
</dbReference>
<dbReference type="GO" id="GO:0032259">
    <property type="term" value="P:methylation"/>
    <property type="evidence" value="ECO:0007669"/>
    <property type="project" value="UniProtKB-KW"/>
</dbReference>
<accession>A0A212JZN7</accession>
<proteinExistence type="predicted"/>
<name>A0A212JZN7_9DELT</name>
<dbReference type="EMBL" id="FLUQ01000002">
    <property type="protein sequence ID" value="SBW04934.1"/>
    <property type="molecule type" value="Genomic_DNA"/>
</dbReference>
<dbReference type="SUPFAM" id="SSF53335">
    <property type="entry name" value="S-adenosyl-L-methionine-dependent methyltransferases"/>
    <property type="match status" value="1"/>
</dbReference>